<dbReference type="PRINTS" id="PR00455">
    <property type="entry name" value="HTHTETR"/>
</dbReference>
<feature type="domain" description="HTH tetR-type" evidence="5">
    <location>
        <begin position="31"/>
        <end position="91"/>
    </location>
</feature>
<reference evidence="6" key="1">
    <citation type="journal article" date="2014" name="Int. J. Syst. Evol. Microbiol.">
        <title>Complete genome sequence of Corynebacterium casei LMG S-19264T (=DSM 44701T), isolated from a smear-ripened cheese.</title>
        <authorList>
            <consortium name="US DOE Joint Genome Institute (JGI-PGF)"/>
            <person name="Walter F."/>
            <person name="Albersmeier A."/>
            <person name="Kalinowski J."/>
            <person name="Ruckert C."/>
        </authorList>
    </citation>
    <scope>NUCLEOTIDE SEQUENCE</scope>
    <source>
        <strain evidence="6">CGMCC 1.12919</strain>
    </source>
</reference>
<proteinExistence type="predicted"/>
<dbReference type="InterPro" id="IPR036271">
    <property type="entry name" value="Tet_transcr_reg_TetR-rel_C_sf"/>
</dbReference>
<dbReference type="InterPro" id="IPR011075">
    <property type="entry name" value="TetR_C"/>
</dbReference>
<keyword evidence="2 4" id="KW-0238">DNA-binding</keyword>
<keyword evidence="1" id="KW-0805">Transcription regulation</keyword>
<dbReference type="SUPFAM" id="SSF48498">
    <property type="entry name" value="Tetracyclin repressor-like, C-terminal domain"/>
    <property type="match status" value="1"/>
</dbReference>
<gene>
    <name evidence="6" type="ORF">GCM10010994_05230</name>
</gene>
<dbReference type="InterPro" id="IPR009057">
    <property type="entry name" value="Homeodomain-like_sf"/>
</dbReference>
<dbReference type="SUPFAM" id="SSF46689">
    <property type="entry name" value="Homeodomain-like"/>
    <property type="match status" value="1"/>
</dbReference>
<keyword evidence="3" id="KW-0804">Transcription</keyword>
<protein>
    <submittedName>
        <fullName evidence="6">Transcriptional regulator</fullName>
    </submittedName>
</protein>
<dbReference type="PANTHER" id="PTHR30055">
    <property type="entry name" value="HTH-TYPE TRANSCRIPTIONAL REGULATOR RUTR"/>
    <property type="match status" value="1"/>
</dbReference>
<dbReference type="GO" id="GO:0003700">
    <property type="term" value="F:DNA-binding transcription factor activity"/>
    <property type="evidence" value="ECO:0007669"/>
    <property type="project" value="TreeGrafter"/>
</dbReference>
<name>A0A916X8D6_9HYPH</name>
<evidence type="ECO:0000313" key="7">
    <source>
        <dbReference type="Proteomes" id="UP000637002"/>
    </source>
</evidence>
<evidence type="ECO:0000256" key="4">
    <source>
        <dbReference type="PROSITE-ProRule" id="PRU00335"/>
    </source>
</evidence>
<evidence type="ECO:0000259" key="5">
    <source>
        <dbReference type="PROSITE" id="PS50977"/>
    </source>
</evidence>
<keyword evidence="7" id="KW-1185">Reference proteome</keyword>
<dbReference type="InterPro" id="IPR001647">
    <property type="entry name" value="HTH_TetR"/>
</dbReference>
<dbReference type="EMBL" id="BMGG01000001">
    <property type="protein sequence ID" value="GGC48990.1"/>
    <property type="molecule type" value="Genomic_DNA"/>
</dbReference>
<accession>A0A916X8D6</accession>
<comment type="caution">
    <text evidence="6">The sequence shown here is derived from an EMBL/GenBank/DDBJ whole genome shotgun (WGS) entry which is preliminary data.</text>
</comment>
<dbReference type="Pfam" id="PF00440">
    <property type="entry name" value="TetR_N"/>
    <property type="match status" value="1"/>
</dbReference>
<dbReference type="Proteomes" id="UP000637002">
    <property type="component" value="Unassembled WGS sequence"/>
</dbReference>
<dbReference type="PANTHER" id="PTHR30055:SF146">
    <property type="entry name" value="HTH-TYPE TRANSCRIPTIONAL DUAL REGULATOR CECR"/>
    <property type="match status" value="1"/>
</dbReference>
<organism evidence="6 7">
    <name type="scientific">Chelatococcus reniformis</name>
    <dbReference type="NCBI Taxonomy" id="1494448"/>
    <lineage>
        <taxon>Bacteria</taxon>
        <taxon>Pseudomonadati</taxon>
        <taxon>Pseudomonadota</taxon>
        <taxon>Alphaproteobacteria</taxon>
        <taxon>Hyphomicrobiales</taxon>
        <taxon>Chelatococcaceae</taxon>
        <taxon>Chelatococcus</taxon>
    </lineage>
</organism>
<sequence>MRLEPGMKGGPRLVNPSDPKHAIRATRAAGRQTRSLLLDAASGLFKRRGLAGASIADIAAAADAFPSQITYYFRTKEALFVEAACRDVLHLARAAEEQAGRARSAQDYTRALVESVLAADGLGFFVEAMTLTRRRPDLAPFVERTIARLHAEGLRAYAAEIAARGWQAPADPETVARRFWAVAVGVTVEGQAMGRAPGDLVIEMLRLIAPMAGEASDGRLRLVRADGPGR</sequence>
<evidence type="ECO:0000256" key="1">
    <source>
        <dbReference type="ARBA" id="ARBA00023015"/>
    </source>
</evidence>
<dbReference type="AlphaFoldDB" id="A0A916X8D6"/>
<feature type="DNA-binding region" description="H-T-H motif" evidence="4">
    <location>
        <begin position="54"/>
        <end position="73"/>
    </location>
</feature>
<evidence type="ECO:0000313" key="6">
    <source>
        <dbReference type="EMBL" id="GGC48990.1"/>
    </source>
</evidence>
<dbReference type="Gene3D" id="1.10.357.10">
    <property type="entry name" value="Tetracycline Repressor, domain 2"/>
    <property type="match status" value="1"/>
</dbReference>
<dbReference type="Pfam" id="PF16914">
    <property type="entry name" value="TetR_C_12"/>
    <property type="match status" value="1"/>
</dbReference>
<dbReference type="GO" id="GO:0000976">
    <property type="term" value="F:transcription cis-regulatory region binding"/>
    <property type="evidence" value="ECO:0007669"/>
    <property type="project" value="TreeGrafter"/>
</dbReference>
<dbReference type="PROSITE" id="PS50977">
    <property type="entry name" value="HTH_TETR_2"/>
    <property type="match status" value="1"/>
</dbReference>
<evidence type="ECO:0000256" key="2">
    <source>
        <dbReference type="ARBA" id="ARBA00023125"/>
    </source>
</evidence>
<dbReference type="InterPro" id="IPR050109">
    <property type="entry name" value="HTH-type_TetR-like_transc_reg"/>
</dbReference>
<reference evidence="6" key="2">
    <citation type="submission" date="2020-09" db="EMBL/GenBank/DDBJ databases">
        <authorList>
            <person name="Sun Q."/>
            <person name="Zhou Y."/>
        </authorList>
    </citation>
    <scope>NUCLEOTIDE SEQUENCE</scope>
    <source>
        <strain evidence="6">CGMCC 1.12919</strain>
    </source>
</reference>
<evidence type="ECO:0000256" key="3">
    <source>
        <dbReference type="ARBA" id="ARBA00023163"/>
    </source>
</evidence>